<sequence length="173" mass="18553">MSKSAFLAAALAALAASPALAHVTLETQQAAIGSTYKAVLRVPHGCKGAPTIKVRVRVPEGMIAVKPMPKAGWALDTVKGKYGKTYDYYGTPTAEGVTEVVWSGGKLLDEHYDEFVLRGYLTADLKPETTLHVPVVQECEGGSVERWIEIPAEGKSADDYKFPAPGLKLVPKK</sequence>
<comment type="caution">
    <text evidence="3">The sequence shown here is derived from an EMBL/GenBank/DDBJ whole genome shotgun (WGS) entry which is preliminary data.</text>
</comment>
<evidence type="ECO:0000259" key="2">
    <source>
        <dbReference type="Pfam" id="PF07987"/>
    </source>
</evidence>
<accession>A0ABU3S8A0</accession>
<feature type="signal peptide" evidence="1">
    <location>
        <begin position="1"/>
        <end position="21"/>
    </location>
</feature>
<dbReference type="RefSeq" id="WP_316018788.1">
    <property type="nucleotide sequence ID" value="NZ_JAWDID010000018.1"/>
</dbReference>
<gene>
    <name evidence="3" type="ORF">RKE40_13680</name>
</gene>
<dbReference type="CDD" id="cd08545">
    <property type="entry name" value="YcnI_like"/>
    <property type="match status" value="1"/>
</dbReference>
<name>A0ABU3S8A0_9HYPH</name>
<keyword evidence="4" id="KW-1185">Reference proteome</keyword>
<dbReference type="Gene3D" id="2.60.40.2230">
    <property type="entry name" value="Uncharacterised protein YcnI-like PF07987, DUF1775"/>
    <property type="match status" value="1"/>
</dbReference>
<reference evidence="3 4" key="1">
    <citation type="submission" date="2023-09" db="EMBL/GenBank/DDBJ databases">
        <title>Whole genome shotgun sequencing (WGS) of Bosea sp. ZW T0_25, isolated from stored onions (Allium cepa).</title>
        <authorList>
            <person name="Stoll D.A."/>
            <person name="Huch M."/>
        </authorList>
    </citation>
    <scope>NUCLEOTIDE SEQUENCE [LARGE SCALE GENOMIC DNA]</scope>
    <source>
        <strain evidence="3 4">ZW T0_25</strain>
    </source>
</reference>
<dbReference type="EMBL" id="JAWDID010000018">
    <property type="protein sequence ID" value="MDU0340946.1"/>
    <property type="molecule type" value="Genomic_DNA"/>
</dbReference>
<feature type="chain" id="PRO_5045096522" evidence="1">
    <location>
        <begin position="22"/>
        <end position="173"/>
    </location>
</feature>
<evidence type="ECO:0000313" key="4">
    <source>
        <dbReference type="Proteomes" id="UP001254257"/>
    </source>
</evidence>
<keyword evidence="1" id="KW-0732">Signal</keyword>
<organism evidence="3 4">
    <name type="scientific">Bosea rubneri</name>
    <dbReference type="NCBI Taxonomy" id="3075434"/>
    <lineage>
        <taxon>Bacteria</taxon>
        <taxon>Pseudomonadati</taxon>
        <taxon>Pseudomonadota</taxon>
        <taxon>Alphaproteobacteria</taxon>
        <taxon>Hyphomicrobiales</taxon>
        <taxon>Boseaceae</taxon>
        <taxon>Bosea</taxon>
    </lineage>
</organism>
<dbReference type="Proteomes" id="UP001254257">
    <property type="component" value="Unassembled WGS sequence"/>
</dbReference>
<evidence type="ECO:0000313" key="3">
    <source>
        <dbReference type="EMBL" id="MDU0340946.1"/>
    </source>
</evidence>
<protein>
    <submittedName>
        <fullName evidence="3">DUF1775 domain-containing protein</fullName>
    </submittedName>
</protein>
<evidence type="ECO:0000256" key="1">
    <source>
        <dbReference type="SAM" id="SignalP"/>
    </source>
</evidence>
<dbReference type="InterPro" id="IPR012533">
    <property type="entry name" value="YcnI-copper_dom"/>
</dbReference>
<dbReference type="InterPro" id="IPR038507">
    <property type="entry name" value="YcnI-like_sf"/>
</dbReference>
<feature type="domain" description="YncI copper-binding" evidence="2">
    <location>
        <begin position="22"/>
        <end position="169"/>
    </location>
</feature>
<dbReference type="Pfam" id="PF07987">
    <property type="entry name" value="DUF1775"/>
    <property type="match status" value="1"/>
</dbReference>
<proteinExistence type="predicted"/>